<reference evidence="1" key="1">
    <citation type="submission" date="2020-05" db="EMBL/GenBank/DDBJ databases">
        <authorList>
            <person name="Chiriac C."/>
            <person name="Salcher M."/>
            <person name="Ghai R."/>
            <person name="Kavagutti S V."/>
        </authorList>
    </citation>
    <scope>NUCLEOTIDE SEQUENCE</scope>
</reference>
<organism evidence="1">
    <name type="scientific">freshwater metagenome</name>
    <dbReference type="NCBI Taxonomy" id="449393"/>
    <lineage>
        <taxon>unclassified sequences</taxon>
        <taxon>metagenomes</taxon>
        <taxon>ecological metagenomes</taxon>
    </lineage>
</organism>
<protein>
    <submittedName>
        <fullName evidence="1">Unannotated protein</fullName>
    </submittedName>
</protein>
<dbReference type="AlphaFoldDB" id="A0A6J6EZ61"/>
<proteinExistence type="predicted"/>
<accession>A0A6J6EZ61</accession>
<dbReference type="EMBL" id="CAEZTT010000125">
    <property type="protein sequence ID" value="CAB4581980.1"/>
    <property type="molecule type" value="Genomic_DNA"/>
</dbReference>
<sequence length="73" mass="8628">MQTATHFLPMKDGKTPQMYYRVAEGKYNTGEKFKGLQYFSSFGSWQGTNERDVEKYINEKLVEIPNWKPFLLN</sequence>
<name>A0A6J6EZ61_9ZZZZ</name>
<gene>
    <name evidence="1" type="ORF">UFOPK1726_00994</name>
</gene>
<evidence type="ECO:0000313" key="1">
    <source>
        <dbReference type="EMBL" id="CAB4581980.1"/>
    </source>
</evidence>